<dbReference type="PANTHER" id="PTHR31904:SF1">
    <property type="entry name" value="BYPASS OF STOP CODON PROTEIN 5-RELATED"/>
    <property type="match status" value="1"/>
</dbReference>
<keyword evidence="2" id="KW-1185">Reference proteome</keyword>
<reference evidence="1" key="1">
    <citation type="submission" date="2020-03" db="EMBL/GenBank/DDBJ databases">
        <title>Site-based positive gene gene selection in Geosmithia morbida across the United States reveals a broad range of putative effectors and factors for local host and environmental adapation.</title>
        <authorList>
            <person name="Onufrak A."/>
            <person name="Murdoch R.W."/>
            <person name="Gazis R."/>
            <person name="Huff M."/>
            <person name="Staton M."/>
            <person name="Klingeman W."/>
            <person name="Hadziabdic D."/>
        </authorList>
    </citation>
    <scope>NUCLEOTIDE SEQUENCE</scope>
    <source>
        <strain evidence="1">1262</strain>
    </source>
</reference>
<dbReference type="InterPro" id="IPR014752">
    <property type="entry name" value="Arrestin-like_C"/>
</dbReference>
<accession>A0A9P4Z0L8</accession>
<organism evidence="1 2">
    <name type="scientific">Geosmithia morbida</name>
    <dbReference type="NCBI Taxonomy" id="1094350"/>
    <lineage>
        <taxon>Eukaryota</taxon>
        <taxon>Fungi</taxon>
        <taxon>Dikarya</taxon>
        <taxon>Ascomycota</taxon>
        <taxon>Pezizomycotina</taxon>
        <taxon>Sordariomycetes</taxon>
        <taxon>Hypocreomycetidae</taxon>
        <taxon>Hypocreales</taxon>
        <taxon>Bionectriaceae</taxon>
        <taxon>Geosmithia</taxon>
    </lineage>
</organism>
<dbReference type="GeneID" id="55970294"/>
<evidence type="ECO:0000313" key="1">
    <source>
        <dbReference type="EMBL" id="KAF4125227.1"/>
    </source>
</evidence>
<gene>
    <name evidence="1" type="ORF">GMORB2_4066</name>
</gene>
<dbReference type="EMBL" id="JAANYQ010000003">
    <property type="protein sequence ID" value="KAF4125227.1"/>
    <property type="molecule type" value="Genomic_DNA"/>
</dbReference>
<dbReference type="RefSeq" id="XP_035323879.1">
    <property type="nucleotide sequence ID" value="XM_035466042.1"/>
</dbReference>
<sequence length="506" mass="53833">MSNVFDAASRGPARSKAAPVSVDVRLDQHFTARVYTSGSTVRGSVSIVCQRDTPFESVDVVLIGTTATRLDFVQSYTSSAVRNFIKMRMPIAADALPRHRTLEAGRTYAVPFDFVVPHQLTVNACDHGCTAPAVQDQHLRLPPTLGYWDGDDQAPNVTHVEYAVRARLFGAASRTTTTTAAAAAIETPLLAEAKKIIKVLPASPEEPPLAVTRHDERYCLVKTKPIRKNLVGPKAGELTVEAAQPRALMIHPDGFGANPTEATVRLRWTASASAADADAPPPPKIHSVASKLVSTTFFGSAPSSVLPNLGPKTTYTHNQILSYSVTTNLATTRPDRLAWSVEQSRRDSGYMSGSSPDAAAASAAAATTATKMKGSSSSSSRSRSYSASIDIPVSVPISNKKAFVPTFYNCLISRTYTLQLVLSVGPANTTLTLNVPLQLGVESRVGDPAGGPDALPSFESAVAQDEEAEADEYLRPRIIRQPRGPAQMTGSLPGYGDVTGRSVAAY</sequence>
<dbReference type="Proteomes" id="UP000749293">
    <property type="component" value="Unassembled WGS sequence"/>
</dbReference>
<proteinExistence type="predicted"/>
<protein>
    <submittedName>
        <fullName evidence="1">Arrestin (Or S-antigen), N-terminal domain protein</fullName>
    </submittedName>
</protein>
<dbReference type="InterPro" id="IPR039634">
    <property type="entry name" value="Bul1-like"/>
</dbReference>
<comment type="caution">
    <text evidence="1">The sequence shown here is derived from an EMBL/GenBank/DDBJ whole genome shotgun (WGS) entry which is preliminary data.</text>
</comment>
<evidence type="ECO:0000313" key="2">
    <source>
        <dbReference type="Proteomes" id="UP000749293"/>
    </source>
</evidence>
<dbReference type="Gene3D" id="2.60.40.640">
    <property type="match status" value="1"/>
</dbReference>
<dbReference type="PANTHER" id="PTHR31904">
    <property type="entry name" value="BYPASS OF STOP CODON PROTEIN 5-RELATED"/>
    <property type="match status" value="1"/>
</dbReference>
<name>A0A9P4Z0L8_9HYPO</name>
<dbReference type="AlphaFoldDB" id="A0A9P4Z0L8"/>
<dbReference type="OrthoDB" id="2283785at2759"/>